<feature type="transmembrane region" description="Helical" evidence="2">
    <location>
        <begin position="495"/>
        <end position="512"/>
    </location>
</feature>
<evidence type="ECO:0000256" key="1">
    <source>
        <dbReference type="SAM" id="MobiDB-lite"/>
    </source>
</evidence>
<feature type="region of interest" description="Disordered" evidence="1">
    <location>
        <begin position="462"/>
        <end position="487"/>
    </location>
</feature>
<proteinExistence type="predicted"/>
<protein>
    <submittedName>
        <fullName evidence="3">Unannotated protein</fullName>
    </submittedName>
</protein>
<evidence type="ECO:0000313" key="3">
    <source>
        <dbReference type="EMBL" id="CAB4567579.1"/>
    </source>
</evidence>
<keyword evidence="2" id="KW-0812">Transmembrane</keyword>
<dbReference type="EMBL" id="CAEZTC010000167">
    <property type="protein sequence ID" value="CAB4567579.1"/>
    <property type="molecule type" value="Genomic_DNA"/>
</dbReference>
<evidence type="ECO:0000256" key="2">
    <source>
        <dbReference type="SAM" id="Phobius"/>
    </source>
</evidence>
<keyword evidence="2" id="KW-1133">Transmembrane helix</keyword>
<dbReference type="AlphaFoldDB" id="A0A6J6DXA5"/>
<sequence length="517" mass="55082">MLFSRRRCAIVVATFFVSLVALSGCGGDSASDRTRNSALPASSVLPYSCAQLLTETATEATTEVRFTLCDDAELYSIVTPDGVAGAINDQPVQGGEEISVPVGSVVNGPATQFIVKTVGAVLGDDPIYHSGVHIYRVSLATPEEDAVGANSPLLGTVYPKVSYDMPTPQTWTVYQKGPFDLPGGIGQYVAYIDELAQKWAMVKLATCHSTLAHAQMANINLTSHGFAQAQLNAKATRNIRLFSSTDKLRTFTSQHFSEANICEPGVTGFNLFVDGVNEGFTPVAATEIASSTDAVALATSFALLRYWKQIVTNTCEAPSGVTVDFEAAELDTWSTQMFSRVQALRDDVTRTAVERVSARRLLDQMAMIDLIEELHISTWGGCAMIAAGYAVPARQNIETVLQQAADTLPPSVESQSNNNAVAPPLSEIVTNPAPSVTVPQSELVWTEDVTEVAPTTTTTVPATSTTVEEAESPQTTVVNAPGDVSSDDSSGSGPFMWLFIALVALLLAAFGVRQLRR</sequence>
<dbReference type="PROSITE" id="PS51257">
    <property type="entry name" value="PROKAR_LIPOPROTEIN"/>
    <property type="match status" value="1"/>
</dbReference>
<keyword evidence="2" id="KW-0472">Membrane</keyword>
<name>A0A6J6DXA5_9ZZZZ</name>
<reference evidence="3" key="1">
    <citation type="submission" date="2020-05" db="EMBL/GenBank/DDBJ databases">
        <authorList>
            <person name="Chiriac C."/>
            <person name="Salcher M."/>
            <person name="Ghai R."/>
            <person name="Kavagutti S V."/>
        </authorList>
    </citation>
    <scope>NUCLEOTIDE SEQUENCE</scope>
</reference>
<organism evidence="3">
    <name type="scientific">freshwater metagenome</name>
    <dbReference type="NCBI Taxonomy" id="449393"/>
    <lineage>
        <taxon>unclassified sequences</taxon>
        <taxon>metagenomes</taxon>
        <taxon>ecological metagenomes</taxon>
    </lineage>
</organism>
<accession>A0A6J6DXA5</accession>
<gene>
    <name evidence="3" type="ORF">UFOPK1572_01188</name>
</gene>